<keyword evidence="1" id="KW-1133">Transmembrane helix</keyword>
<evidence type="ECO:0000256" key="2">
    <source>
        <dbReference type="SAM" id="SignalP"/>
    </source>
</evidence>
<evidence type="ECO:0000313" key="3">
    <source>
        <dbReference type="EnsemblPlants" id="OGLUM12G08380.1"/>
    </source>
</evidence>
<protein>
    <submittedName>
        <fullName evidence="3">Uncharacterized protein</fullName>
    </submittedName>
</protein>
<proteinExistence type="predicted"/>
<evidence type="ECO:0000256" key="1">
    <source>
        <dbReference type="SAM" id="Phobius"/>
    </source>
</evidence>
<keyword evidence="4" id="KW-1185">Reference proteome</keyword>
<evidence type="ECO:0000313" key="4">
    <source>
        <dbReference type="Proteomes" id="UP000026961"/>
    </source>
</evidence>
<dbReference type="EnsemblPlants" id="OGLUM12G08380.1">
    <property type="protein sequence ID" value="OGLUM12G08380.1"/>
    <property type="gene ID" value="OGLUM12G08380"/>
</dbReference>
<feature type="signal peptide" evidence="2">
    <location>
        <begin position="1"/>
        <end position="28"/>
    </location>
</feature>
<sequence length="144" mass="15828">MGGEWFSRLSPSCAIATAAITSVLLALGSQEHPTRVDMGMSTRYVPSALALPEPCVLSLHGQKKDKRRSMAMAMAKLFIIGLSTTITCSSAVVFKGVVMVVERRKYHKHLYEPSSNRSGQRWVVNAEEAATKQMQRGQRMTLTA</sequence>
<keyword evidence="2" id="KW-0732">Signal</keyword>
<feature type="transmembrane region" description="Helical" evidence="1">
    <location>
        <begin position="77"/>
        <end position="101"/>
    </location>
</feature>
<reference evidence="3" key="2">
    <citation type="submission" date="2018-05" db="EMBL/GenBank/DDBJ databases">
        <title>OgluRS3 (Oryza glumaepatula Reference Sequence Version 3).</title>
        <authorList>
            <person name="Zhang J."/>
            <person name="Kudrna D."/>
            <person name="Lee S."/>
            <person name="Talag J."/>
            <person name="Welchert J."/>
            <person name="Wing R.A."/>
        </authorList>
    </citation>
    <scope>NUCLEOTIDE SEQUENCE [LARGE SCALE GENOMIC DNA]</scope>
</reference>
<dbReference type="AlphaFoldDB" id="A0A0E0BQT8"/>
<keyword evidence="1" id="KW-0472">Membrane</keyword>
<dbReference type="HOGENOM" id="CLU_1799467_0_0_1"/>
<dbReference type="Proteomes" id="UP000026961">
    <property type="component" value="Chromosome 12"/>
</dbReference>
<name>A0A0E0BQT8_9ORYZ</name>
<keyword evidence="1" id="KW-0812">Transmembrane</keyword>
<dbReference type="Gramene" id="OGLUM12G08380.1">
    <property type="protein sequence ID" value="OGLUM12G08380.1"/>
    <property type="gene ID" value="OGLUM12G08380"/>
</dbReference>
<feature type="chain" id="PRO_5002354983" evidence="2">
    <location>
        <begin position="29"/>
        <end position="144"/>
    </location>
</feature>
<accession>A0A0E0BQT8</accession>
<reference evidence="3" key="1">
    <citation type="submission" date="2015-04" db="UniProtKB">
        <authorList>
            <consortium name="EnsemblPlants"/>
        </authorList>
    </citation>
    <scope>IDENTIFICATION</scope>
</reference>
<organism evidence="3">
    <name type="scientific">Oryza glumipatula</name>
    <dbReference type="NCBI Taxonomy" id="40148"/>
    <lineage>
        <taxon>Eukaryota</taxon>
        <taxon>Viridiplantae</taxon>
        <taxon>Streptophyta</taxon>
        <taxon>Embryophyta</taxon>
        <taxon>Tracheophyta</taxon>
        <taxon>Spermatophyta</taxon>
        <taxon>Magnoliopsida</taxon>
        <taxon>Liliopsida</taxon>
        <taxon>Poales</taxon>
        <taxon>Poaceae</taxon>
        <taxon>BOP clade</taxon>
        <taxon>Oryzoideae</taxon>
        <taxon>Oryzeae</taxon>
        <taxon>Oryzinae</taxon>
        <taxon>Oryza</taxon>
    </lineage>
</organism>